<dbReference type="Gene3D" id="1.10.132.20">
    <property type="entry name" value="Ribosome-recycling factor"/>
    <property type="match status" value="1"/>
</dbReference>
<accession>A0A9D1J4D6</accession>
<feature type="non-terminal residue" evidence="1">
    <location>
        <position position="33"/>
    </location>
</feature>
<reference evidence="1" key="1">
    <citation type="submission" date="2020-10" db="EMBL/GenBank/DDBJ databases">
        <authorList>
            <person name="Gilroy R."/>
        </authorList>
    </citation>
    <scope>NUCLEOTIDE SEQUENCE</scope>
    <source>
        <strain evidence="1">CHK189-12415</strain>
    </source>
</reference>
<protein>
    <submittedName>
        <fullName evidence="1">Ribosome recycling factor</fullName>
    </submittedName>
</protein>
<dbReference type="EMBL" id="DVHA01000074">
    <property type="protein sequence ID" value="HIR60368.1"/>
    <property type="molecule type" value="Genomic_DNA"/>
</dbReference>
<evidence type="ECO:0000313" key="1">
    <source>
        <dbReference type="EMBL" id="HIR60368.1"/>
    </source>
</evidence>
<dbReference type="InterPro" id="IPR036191">
    <property type="entry name" value="RRF_sf"/>
</dbReference>
<dbReference type="Proteomes" id="UP000824241">
    <property type="component" value="Unassembled WGS sequence"/>
</dbReference>
<gene>
    <name evidence="1" type="ORF">IAB37_02175</name>
</gene>
<evidence type="ECO:0000313" key="2">
    <source>
        <dbReference type="Proteomes" id="UP000824241"/>
    </source>
</evidence>
<organism evidence="1 2">
    <name type="scientific">Candidatus Faecivivens stercoravium</name>
    <dbReference type="NCBI Taxonomy" id="2840803"/>
    <lineage>
        <taxon>Bacteria</taxon>
        <taxon>Bacillati</taxon>
        <taxon>Bacillota</taxon>
        <taxon>Clostridia</taxon>
        <taxon>Eubacteriales</taxon>
        <taxon>Oscillospiraceae</taxon>
        <taxon>Oscillospiraceae incertae sedis</taxon>
        <taxon>Candidatus Faecivivens</taxon>
    </lineage>
</organism>
<sequence length="33" mass="3659">MKPETKKAEEKMQKALAALNSNFNTIRAGRANP</sequence>
<proteinExistence type="predicted"/>
<comment type="caution">
    <text evidence="1">The sequence shown here is derived from an EMBL/GenBank/DDBJ whole genome shotgun (WGS) entry which is preliminary data.</text>
</comment>
<name>A0A9D1J4D6_9FIRM</name>
<dbReference type="AlphaFoldDB" id="A0A9D1J4D6"/>
<reference evidence="1" key="2">
    <citation type="journal article" date="2021" name="PeerJ">
        <title>Extensive microbial diversity within the chicken gut microbiome revealed by metagenomics and culture.</title>
        <authorList>
            <person name="Gilroy R."/>
            <person name="Ravi A."/>
            <person name="Getino M."/>
            <person name="Pursley I."/>
            <person name="Horton D.L."/>
            <person name="Alikhan N.F."/>
            <person name="Baker D."/>
            <person name="Gharbi K."/>
            <person name="Hall N."/>
            <person name="Watson M."/>
            <person name="Adriaenssens E.M."/>
            <person name="Foster-Nyarko E."/>
            <person name="Jarju S."/>
            <person name="Secka A."/>
            <person name="Antonio M."/>
            <person name="Oren A."/>
            <person name="Chaudhuri R.R."/>
            <person name="La Ragione R."/>
            <person name="Hildebrand F."/>
            <person name="Pallen M.J."/>
        </authorList>
    </citation>
    <scope>NUCLEOTIDE SEQUENCE</scope>
    <source>
        <strain evidence="1">CHK189-12415</strain>
    </source>
</reference>
<dbReference type="SUPFAM" id="SSF55194">
    <property type="entry name" value="Ribosome recycling factor, RRF"/>
    <property type="match status" value="1"/>
</dbReference>